<gene>
    <name evidence="1" type="ORF">ACE11A_21830</name>
</gene>
<organism evidence="1 2">
    <name type="scientific">Streptomyces carpaticus</name>
    <dbReference type="NCBI Taxonomy" id="285558"/>
    <lineage>
        <taxon>Bacteria</taxon>
        <taxon>Bacillati</taxon>
        <taxon>Actinomycetota</taxon>
        <taxon>Actinomycetes</taxon>
        <taxon>Kitasatosporales</taxon>
        <taxon>Streptomycetaceae</taxon>
        <taxon>Streptomyces</taxon>
    </lineage>
</organism>
<name>A0ABV4ZS84_9ACTN</name>
<accession>A0ABV4ZS84</accession>
<dbReference type="RefSeq" id="WP_375065183.1">
    <property type="nucleotide sequence ID" value="NZ_JBHGBT010000024.1"/>
</dbReference>
<evidence type="ECO:0008006" key="3">
    <source>
        <dbReference type="Google" id="ProtNLM"/>
    </source>
</evidence>
<comment type="caution">
    <text evidence="1">The sequence shown here is derived from an EMBL/GenBank/DDBJ whole genome shotgun (WGS) entry which is preliminary data.</text>
</comment>
<reference evidence="1 2" key="1">
    <citation type="submission" date="2024-09" db="EMBL/GenBank/DDBJ databases">
        <title>Draft genome sequence of multifaceted antimicrobials producing Streptomyces sp. strain FH1.</title>
        <authorList>
            <person name="Hassan F."/>
            <person name="Ali H."/>
            <person name="Hassan N."/>
            <person name="Nawaz A."/>
        </authorList>
    </citation>
    <scope>NUCLEOTIDE SEQUENCE [LARGE SCALE GENOMIC DNA]</scope>
    <source>
        <strain evidence="1 2">FH1</strain>
    </source>
</reference>
<dbReference type="Proteomes" id="UP001577267">
    <property type="component" value="Unassembled WGS sequence"/>
</dbReference>
<dbReference type="EMBL" id="JBHGBT010000024">
    <property type="protein sequence ID" value="MFB4196987.1"/>
    <property type="molecule type" value="Genomic_DNA"/>
</dbReference>
<evidence type="ECO:0000313" key="2">
    <source>
        <dbReference type="Proteomes" id="UP001577267"/>
    </source>
</evidence>
<sequence length="210" mass="22418">MILEQLESSDRDNVDGKGYGVKITRITSLFAVSVLATAACTTSSSEDTKVYTLPAELCSTRVDSQSFEPVFPAGEELEIETQIPYDSAGDTPATHNCVATVDGIQAFSLSSIPATRAAGLEDYISERGYRFDIDDSVPARASGYDVLAWQSVAIGFAPCTASELDSSGVGFMIHLGADHELNDIDALVEALGSYMDGRISQINPKHCTFS</sequence>
<protein>
    <recommendedName>
        <fullName evidence="3">DUF3558 domain-containing protein</fullName>
    </recommendedName>
</protein>
<evidence type="ECO:0000313" key="1">
    <source>
        <dbReference type="EMBL" id="MFB4196987.1"/>
    </source>
</evidence>
<proteinExistence type="predicted"/>
<keyword evidence="2" id="KW-1185">Reference proteome</keyword>